<dbReference type="Pfam" id="PF15229">
    <property type="entry name" value="POM121"/>
    <property type="match status" value="1"/>
</dbReference>
<reference evidence="3" key="1">
    <citation type="submission" date="2025-08" db="UniProtKB">
        <authorList>
            <consortium name="Ensembl"/>
        </authorList>
    </citation>
    <scope>IDENTIFICATION</scope>
</reference>
<dbReference type="OMA" id="PGCSLWP"/>
<protein>
    <submittedName>
        <fullName evidence="3">Uncharacterized protein</fullName>
    </submittedName>
</protein>
<feature type="region of interest" description="Disordered" evidence="2">
    <location>
        <begin position="73"/>
        <end position="244"/>
    </location>
</feature>
<feature type="compositionally biased region" description="Basic residues" evidence="2">
    <location>
        <begin position="281"/>
        <end position="295"/>
    </location>
</feature>
<dbReference type="AlphaFoldDB" id="A0A2K6UZM4"/>
<keyword evidence="4" id="KW-1185">Reference proteome</keyword>
<evidence type="ECO:0000313" key="4">
    <source>
        <dbReference type="Proteomes" id="UP000233220"/>
    </source>
</evidence>
<reference evidence="3" key="2">
    <citation type="submission" date="2025-09" db="UniProtKB">
        <authorList>
            <consortium name="Ensembl"/>
        </authorList>
    </citation>
    <scope>IDENTIFICATION</scope>
</reference>
<dbReference type="GeneTree" id="ENSGT00940000164433"/>
<feature type="compositionally biased region" description="Low complexity" evidence="2">
    <location>
        <begin position="206"/>
        <end position="222"/>
    </location>
</feature>
<accession>A0A2K6UZM4</accession>
<dbReference type="PANTHER" id="PTHR15566">
    <property type="entry name" value="POM121-LIKE"/>
    <property type="match status" value="1"/>
</dbReference>
<feature type="region of interest" description="Disordered" evidence="2">
    <location>
        <begin position="273"/>
        <end position="295"/>
    </location>
</feature>
<name>A0A2K6UZM4_SAIBB</name>
<dbReference type="Proteomes" id="UP000233220">
    <property type="component" value="Unplaced"/>
</dbReference>
<organism evidence="3 4">
    <name type="scientific">Saimiri boliviensis boliviensis</name>
    <name type="common">Bolivian squirrel monkey</name>
    <dbReference type="NCBI Taxonomy" id="39432"/>
    <lineage>
        <taxon>Eukaryota</taxon>
        <taxon>Metazoa</taxon>
        <taxon>Chordata</taxon>
        <taxon>Craniata</taxon>
        <taxon>Vertebrata</taxon>
        <taxon>Euteleostomi</taxon>
        <taxon>Mammalia</taxon>
        <taxon>Eutheria</taxon>
        <taxon>Euarchontoglires</taxon>
        <taxon>Primates</taxon>
        <taxon>Haplorrhini</taxon>
        <taxon>Platyrrhini</taxon>
        <taxon>Cebidae</taxon>
        <taxon>Saimiriinae</taxon>
        <taxon>Saimiri</taxon>
    </lineage>
</organism>
<sequence length="295" mass="32182">PGNTSTLLRDLPPLVWRLPARKKPVLSAPHSMMFGHVSSMRIPRLRLKFFLRLPSLQESWNSILILKMEVRAEEKPEEPMEVDDQVQTQGQEEEKAQGNLTSFDCSPRTLKGNVRSRRLTEKNGTGKDQVPAVSFHSKGHGVPSAHSPAEDILLFGKPDPASAALPGPVPDSSHWPEKAASPVLGKDHLPSSSGLQIGGEGDPAKDPAAFAASSSSPPGAASRRSHKRKLSGPSPQLPLAPPLQLRWERDELPPPAKLPCLSLEGFMDNMDKNMGALSRTSKSRRLKKQLGRIKK</sequence>
<comment type="similarity">
    <text evidence="1">Belongs to the UPF0607 family.</text>
</comment>
<dbReference type="InterPro" id="IPR043220">
    <property type="entry name" value="POM121-like_prot_1"/>
</dbReference>
<evidence type="ECO:0000313" key="3">
    <source>
        <dbReference type="Ensembl" id="ENSSBOP00000037353.1"/>
    </source>
</evidence>
<evidence type="ECO:0000256" key="2">
    <source>
        <dbReference type="SAM" id="MobiDB-lite"/>
    </source>
</evidence>
<dbReference type="Ensembl" id="ENSSBOT00000054292.1">
    <property type="protein sequence ID" value="ENSSBOP00000037353.1"/>
    <property type="gene ID" value="ENSSBOG00000034778.1"/>
</dbReference>
<proteinExistence type="inferred from homology"/>
<evidence type="ECO:0000256" key="1">
    <source>
        <dbReference type="ARBA" id="ARBA00038278"/>
    </source>
</evidence>
<dbReference type="PANTHER" id="PTHR15566:SF7">
    <property type="entry name" value="UPF0607 PROTEIN ENSP00000332738-RELATED"/>
    <property type="match status" value="1"/>
</dbReference>